<comment type="caution">
    <text evidence="1">The sequence shown here is derived from an EMBL/GenBank/DDBJ whole genome shotgun (WGS) entry which is preliminary data.</text>
</comment>
<proteinExistence type="predicted"/>
<organism evidence="1">
    <name type="scientific">marine sediment metagenome</name>
    <dbReference type="NCBI Taxonomy" id="412755"/>
    <lineage>
        <taxon>unclassified sequences</taxon>
        <taxon>metagenomes</taxon>
        <taxon>ecological metagenomes</taxon>
    </lineage>
</organism>
<protein>
    <submittedName>
        <fullName evidence="1">Uncharacterized protein</fullName>
    </submittedName>
</protein>
<name>A0A0F8YB43_9ZZZZ</name>
<evidence type="ECO:0000313" key="1">
    <source>
        <dbReference type="EMBL" id="KKK70860.1"/>
    </source>
</evidence>
<sequence>MDAPNLEEAKLDRSAKSYDTPLTKEESLVCEALVREIGRADRWSAVMDGWEALLHVRHMASAMHIEARMFDEGRTTRSAPEGHGCGSAN</sequence>
<dbReference type="AlphaFoldDB" id="A0A0F8YB43"/>
<accession>A0A0F8YB43</accession>
<gene>
    <name evidence="1" type="ORF">LCGC14_2919720</name>
</gene>
<dbReference type="EMBL" id="LAZR01057991">
    <property type="protein sequence ID" value="KKK70860.1"/>
    <property type="molecule type" value="Genomic_DNA"/>
</dbReference>
<reference evidence="1" key="1">
    <citation type="journal article" date="2015" name="Nature">
        <title>Complex archaea that bridge the gap between prokaryotes and eukaryotes.</title>
        <authorList>
            <person name="Spang A."/>
            <person name="Saw J.H."/>
            <person name="Jorgensen S.L."/>
            <person name="Zaremba-Niedzwiedzka K."/>
            <person name="Martijn J."/>
            <person name="Lind A.E."/>
            <person name="van Eijk R."/>
            <person name="Schleper C."/>
            <person name="Guy L."/>
            <person name="Ettema T.J."/>
        </authorList>
    </citation>
    <scope>NUCLEOTIDE SEQUENCE</scope>
</reference>